<dbReference type="NCBIfam" id="NF001368">
    <property type="entry name" value="PRK00277.1"/>
    <property type="match status" value="1"/>
</dbReference>
<feature type="active site" description="Nucleophile" evidence="7">
    <location>
        <position position="120"/>
    </location>
</feature>
<accession>A0A8J3I1H4</accession>
<dbReference type="Proteomes" id="UP000612362">
    <property type="component" value="Unassembled WGS sequence"/>
</dbReference>
<dbReference type="EMBL" id="BNJF01000001">
    <property type="protein sequence ID" value="GHO43789.1"/>
    <property type="molecule type" value="Genomic_DNA"/>
</dbReference>
<keyword evidence="11" id="KW-1185">Reference proteome</keyword>
<evidence type="ECO:0000256" key="6">
    <source>
        <dbReference type="ARBA" id="ARBA00034021"/>
    </source>
</evidence>
<evidence type="ECO:0000256" key="5">
    <source>
        <dbReference type="ARBA" id="ARBA00022825"/>
    </source>
</evidence>
<proteinExistence type="inferred from homology"/>
<dbReference type="PROSITE" id="PS00382">
    <property type="entry name" value="CLP_PROTEASE_HIS"/>
    <property type="match status" value="1"/>
</dbReference>
<dbReference type="PANTHER" id="PTHR10381:SF70">
    <property type="entry name" value="ATP-DEPENDENT CLP PROTEASE PROTEOLYTIC SUBUNIT"/>
    <property type="match status" value="1"/>
</dbReference>
<dbReference type="NCBIfam" id="NF009205">
    <property type="entry name" value="PRK12553.1"/>
    <property type="match status" value="1"/>
</dbReference>
<evidence type="ECO:0000256" key="1">
    <source>
        <dbReference type="ARBA" id="ARBA00007039"/>
    </source>
</evidence>
<dbReference type="EC" id="3.4.21.92" evidence="7"/>
<dbReference type="FunFam" id="3.90.226.10:FF:000001">
    <property type="entry name" value="ATP-dependent Clp protease proteolytic subunit"/>
    <property type="match status" value="1"/>
</dbReference>
<comment type="catalytic activity">
    <reaction evidence="6 7 8">
        <text>Hydrolysis of proteins to small peptides in the presence of ATP and magnesium. alpha-casein is the usual test substrate. In the absence of ATP, only oligopeptides shorter than five residues are hydrolyzed (such as succinyl-Leu-Tyr-|-NHMec, and Leu-Tyr-Leu-|-Tyr-Trp, in which cleavage of the -Tyr-|-Leu- and -Tyr-|-Trp bonds also occurs).</text>
        <dbReference type="EC" id="3.4.21.92"/>
    </reaction>
</comment>
<dbReference type="Gene3D" id="3.90.226.10">
    <property type="entry name" value="2-enoyl-CoA Hydratase, Chain A, domain 1"/>
    <property type="match status" value="1"/>
</dbReference>
<dbReference type="SUPFAM" id="SSF52096">
    <property type="entry name" value="ClpP/crotonase"/>
    <property type="match status" value="1"/>
</dbReference>
<dbReference type="AlphaFoldDB" id="A0A8J3I1H4"/>
<comment type="subunit">
    <text evidence="7">Fourteen ClpP subunits assemble into 2 heptameric rings which stack back to back to give a disk-like structure with a central cavity, resembling the structure of eukaryotic proteasomes.</text>
</comment>
<dbReference type="GO" id="GO:0004252">
    <property type="term" value="F:serine-type endopeptidase activity"/>
    <property type="evidence" value="ECO:0007669"/>
    <property type="project" value="UniProtKB-UniRule"/>
</dbReference>
<keyword evidence="5 7" id="KW-0720">Serine protease</keyword>
<sequence>MGSVFNPRDPKWVKESREFLEPVGIIPAVVESTPRGERSWDLYSRLLKERIIFVGTPIDDQVANSVVAQLLYLQSEDATKDIQMYINSPGGVIYAGLAIYDTMQYLRPEVSTFCMGMAMSMGAVLLAAGQKGKRYALPNSTVLIHQPLGGAEGQAADIEITAREILRLRRSLYEILAKHTGQTTERIMQDSDRNYYLSAQQAAEYGLVDEVLTPSHEE</sequence>
<dbReference type="CDD" id="cd07017">
    <property type="entry name" value="S14_ClpP_2"/>
    <property type="match status" value="1"/>
</dbReference>
<dbReference type="GO" id="GO:0004176">
    <property type="term" value="F:ATP-dependent peptidase activity"/>
    <property type="evidence" value="ECO:0007669"/>
    <property type="project" value="InterPro"/>
</dbReference>
<evidence type="ECO:0000313" key="10">
    <source>
        <dbReference type="EMBL" id="GHO43789.1"/>
    </source>
</evidence>
<evidence type="ECO:0000313" key="11">
    <source>
        <dbReference type="Proteomes" id="UP000612362"/>
    </source>
</evidence>
<dbReference type="Pfam" id="PF00574">
    <property type="entry name" value="CLP_protease"/>
    <property type="match status" value="1"/>
</dbReference>
<keyword evidence="2 7" id="KW-0963">Cytoplasm</keyword>
<reference evidence="10" key="1">
    <citation type="submission" date="2020-10" db="EMBL/GenBank/DDBJ databases">
        <title>Taxonomic study of unclassified bacteria belonging to the class Ktedonobacteria.</title>
        <authorList>
            <person name="Yabe S."/>
            <person name="Wang C.M."/>
            <person name="Zheng Y."/>
            <person name="Sakai Y."/>
            <person name="Cavaletti L."/>
            <person name="Monciardini P."/>
            <person name="Donadio S."/>
        </authorList>
    </citation>
    <scope>NUCLEOTIDE SEQUENCE</scope>
    <source>
        <strain evidence="10">SOSP1-1</strain>
    </source>
</reference>
<evidence type="ECO:0000256" key="2">
    <source>
        <dbReference type="ARBA" id="ARBA00022490"/>
    </source>
</evidence>
<keyword evidence="3 7" id="KW-0645">Protease</keyword>
<dbReference type="InterPro" id="IPR029045">
    <property type="entry name" value="ClpP/crotonase-like_dom_sf"/>
</dbReference>
<evidence type="ECO:0000256" key="9">
    <source>
        <dbReference type="RuleBase" id="RU003567"/>
    </source>
</evidence>
<gene>
    <name evidence="10" type="primary">clpP2</name>
    <name evidence="7" type="synonym">clpP</name>
    <name evidence="10" type="ORF">KSX_19520</name>
</gene>
<dbReference type="GO" id="GO:0009368">
    <property type="term" value="C:endopeptidase Clp complex"/>
    <property type="evidence" value="ECO:0007669"/>
    <property type="project" value="TreeGrafter"/>
</dbReference>
<comment type="similarity">
    <text evidence="1 7 9">Belongs to the peptidase S14 family.</text>
</comment>
<evidence type="ECO:0000256" key="4">
    <source>
        <dbReference type="ARBA" id="ARBA00022801"/>
    </source>
</evidence>
<comment type="subcellular location">
    <subcellularLocation>
        <location evidence="7">Cytoplasm</location>
    </subcellularLocation>
</comment>
<name>A0A8J3I1H4_9CHLR</name>
<evidence type="ECO:0000256" key="7">
    <source>
        <dbReference type="HAMAP-Rule" id="MF_00444"/>
    </source>
</evidence>
<dbReference type="RefSeq" id="WP_307810894.1">
    <property type="nucleotide sequence ID" value="NZ_BNJF01000001.1"/>
</dbReference>
<dbReference type="GO" id="GO:0006515">
    <property type="term" value="P:protein quality control for misfolded or incompletely synthesized proteins"/>
    <property type="evidence" value="ECO:0007669"/>
    <property type="project" value="TreeGrafter"/>
</dbReference>
<comment type="caution">
    <text evidence="10">The sequence shown here is derived from an EMBL/GenBank/DDBJ whole genome shotgun (WGS) entry which is preliminary data.</text>
</comment>
<dbReference type="HAMAP" id="MF_00444">
    <property type="entry name" value="ClpP"/>
    <property type="match status" value="1"/>
</dbReference>
<dbReference type="GO" id="GO:0051117">
    <property type="term" value="F:ATPase binding"/>
    <property type="evidence" value="ECO:0007669"/>
    <property type="project" value="TreeGrafter"/>
</dbReference>
<dbReference type="GO" id="GO:0005737">
    <property type="term" value="C:cytoplasm"/>
    <property type="evidence" value="ECO:0007669"/>
    <property type="project" value="UniProtKB-SubCell"/>
</dbReference>
<dbReference type="PANTHER" id="PTHR10381">
    <property type="entry name" value="ATP-DEPENDENT CLP PROTEASE PROTEOLYTIC SUBUNIT"/>
    <property type="match status" value="1"/>
</dbReference>
<comment type="function">
    <text evidence="7">Cleaves peptides in various proteins in a process that requires ATP hydrolysis. Has a chymotrypsin-like activity. Plays a major role in the degradation of misfolded proteins.</text>
</comment>
<organism evidence="10 11">
    <name type="scientific">Ktedonospora formicarum</name>
    <dbReference type="NCBI Taxonomy" id="2778364"/>
    <lineage>
        <taxon>Bacteria</taxon>
        <taxon>Bacillati</taxon>
        <taxon>Chloroflexota</taxon>
        <taxon>Ktedonobacteria</taxon>
        <taxon>Ktedonobacterales</taxon>
        <taxon>Ktedonobacteraceae</taxon>
        <taxon>Ktedonospora</taxon>
    </lineage>
</organism>
<dbReference type="InterPro" id="IPR023562">
    <property type="entry name" value="ClpP/TepA"/>
</dbReference>
<keyword evidence="4 7" id="KW-0378">Hydrolase</keyword>
<dbReference type="InterPro" id="IPR001907">
    <property type="entry name" value="ClpP"/>
</dbReference>
<protein>
    <recommendedName>
        <fullName evidence="7 9">ATP-dependent Clp protease proteolytic subunit</fullName>
        <ecNumber evidence="7">3.4.21.92</ecNumber>
    </recommendedName>
    <alternativeName>
        <fullName evidence="7">Endopeptidase Clp</fullName>
    </alternativeName>
</protein>
<dbReference type="PRINTS" id="PR00127">
    <property type="entry name" value="CLPPROTEASEP"/>
</dbReference>
<dbReference type="InterPro" id="IPR033135">
    <property type="entry name" value="ClpP_His_AS"/>
</dbReference>
<dbReference type="NCBIfam" id="TIGR00493">
    <property type="entry name" value="clpP"/>
    <property type="match status" value="1"/>
</dbReference>
<feature type="active site" evidence="7 8">
    <location>
        <position position="145"/>
    </location>
</feature>
<evidence type="ECO:0000256" key="8">
    <source>
        <dbReference type="PROSITE-ProRule" id="PRU10086"/>
    </source>
</evidence>
<evidence type="ECO:0000256" key="3">
    <source>
        <dbReference type="ARBA" id="ARBA00022670"/>
    </source>
</evidence>